<dbReference type="GO" id="GO:0005737">
    <property type="term" value="C:cytoplasm"/>
    <property type="evidence" value="ECO:0007669"/>
    <property type="project" value="TreeGrafter"/>
</dbReference>
<dbReference type="Pfam" id="PF07985">
    <property type="entry name" value="SRR1"/>
    <property type="match status" value="1"/>
</dbReference>
<evidence type="ECO:0000259" key="1">
    <source>
        <dbReference type="Pfam" id="PF07985"/>
    </source>
</evidence>
<dbReference type="InterPro" id="IPR002156">
    <property type="entry name" value="RNaseH_domain"/>
</dbReference>
<evidence type="ECO:0000313" key="3">
    <source>
        <dbReference type="EMBL" id="KAK4366855.1"/>
    </source>
</evidence>
<dbReference type="InterPro" id="IPR012942">
    <property type="entry name" value="SRR1-like"/>
</dbReference>
<accession>A0AAE1SB62</accession>
<dbReference type="GO" id="GO:0003676">
    <property type="term" value="F:nucleic acid binding"/>
    <property type="evidence" value="ECO:0007669"/>
    <property type="project" value="InterPro"/>
</dbReference>
<dbReference type="AlphaFoldDB" id="A0AAE1SB62"/>
<gene>
    <name evidence="3" type="ORF">RND71_014735</name>
</gene>
<dbReference type="Pfam" id="PF13456">
    <property type="entry name" value="RVT_3"/>
    <property type="match status" value="1"/>
</dbReference>
<keyword evidence="4" id="KW-1185">Reference proteome</keyword>
<dbReference type="PANTHER" id="PTHR28626">
    <property type="entry name" value="SRR1-LIKE PROTEIN"/>
    <property type="match status" value="1"/>
</dbReference>
<feature type="domain" description="RNase H type-1" evidence="2">
    <location>
        <begin position="276"/>
        <end position="358"/>
    </location>
</feature>
<evidence type="ECO:0000313" key="4">
    <source>
        <dbReference type="Proteomes" id="UP001291623"/>
    </source>
</evidence>
<evidence type="ECO:0000259" key="2">
    <source>
        <dbReference type="Pfam" id="PF13456"/>
    </source>
</evidence>
<comment type="caution">
    <text evidence="3">The sequence shown here is derived from an EMBL/GenBank/DDBJ whole genome shotgun (WGS) entry which is preliminary data.</text>
</comment>
<protein>
    <submittedName>
        <fullName evidence="3">Uncharacterized protein</fullName>
    </submittedName>
</protein>
<dbReference type="GO" id="GO:0005634">
    <property type="term" value="C:nucleus"/>
    <property type="evidence" value="ECO:0007669"/>
    <property type="project" value="TreeGrafter"/>
</dbReference>
<sequence length="365" mass="42721">MNFGENMESNVDFHIQDEAERLLKEIEQMTKNVENSKLYAELRFDIEQNETLQKYLFRLLGSHSHVEVVIYALGSMEYSFHSQFQLAVVLLLKRDFSNWIGNIEVYDPIMSPADIIVFKKVGLEVLTIDEDCKRQVRRPTMFYMPYPNYYHIGNLLGANWSPSCVNQILLLTNSFHRSSLTIYPDEFNRGQTRDTYTEQFFIVTEITEHTKNDKGECSWLDTQRFLEEDFFEALQINISSREFAEYFGGYRGPRRLRYNKVPPPPDMYTGTIDVEDNVIVGLEALRNGLIRCVEGYPKTQKLIVESDNVILVQYVNRCPEPTEITMSKLKEIFDLLERIPCAIYHVYEEANEVARDWALSLVEFN</sequence>
<dbReference type="GO" id="GO:0004523">
    <property type="term" value="F:RNA-DNA hybrid ribonuclease activity"/>
    <property type="evidence" value="ECO:0007669"/>
    <property type="project" value="InterPro"/>
</dbReference>
<organism evidence="3 4">
    <name type="scientific">Anisodus tanguticus</name>
    <dbReference type="NCBI Taxonomy" id="243964"/>
    <lineage>
        <taxon>Eukaryota</taxon>
        <taxon>Viridiplantae</taxon>
        <taxon>Streptophyta</taxon>
        <taxon>Embryophyta</taxon>
        <taxon>Tracheophyta</taxon>
        <taxon>Spermatophyta</taxon>
        <taxon>Magnoliopsida</taxon>
        <taxon>eudicotyledons</taxon>
        <taxon>Gunneridae</taxon>
        <taxon>Pentapetalae</taxon>
        <taxon>asterids</taxon>
        <taxon>lamiids</taxon>
        <taxon>Solanales</taxon>
        <taxon>Solanaceae</taxon>
        <taxon>Solanoideae</taxon>
        <taxon>Hyoscyameae</taxon>
        <taxon>Anisodus</taxon>
    </lineage>
</organism>
<name>A0AAE1SB62_9SOLA</name>
<dbReference type="EMBL" id="JAVYJV010000007">
    <property type="protein sequence ID" value="KAK4366855.1"/>
    <property type="molecule type" value="Genomic_DNA"/>
</dbReference>
<reference evidence="3" key="1">
    <citation type="submission" date="2023-12" db="EMBL/GenBank/DDBJ databases">
        <title>Genome assembly of Anisodus tanguticus.</title>
        <authorList>
            <person name="Wang Y.-J."/>
        </authorList>
    </citation>
    <scope>NUCLEOTIDE SEQUENCE</scope>
    <source>
        <strain evidence="3">KB-2021</strain>
        <tissue evidence="3">Leaf</tissue>
    </source>
</reference>
<dbReference type="Proteomes" id="UP001291623">
    <property type="component" value="Unassembled WGS sequence"/>
</dbReference>
<feature type="domain" description="SRR1-like" evidence="1">
    <location>
        <begin position="60"/>
        <end position="210"/>
    </location>
</feature>
<proteinExistence type="predicted"/>
<dbReference type="InterPro" id="IPR040044">
    <property type="entry name" value="SRR1L"/>
</dbReference>
<dbReference type="PANTHER" id="PTHR28626:SF4">
    <property type="entry name" value="PROTEIN SENSITIVITY TO RED LIGHT REDUCED 1-LIKE"/>
    <property type="match status" value="1"/>
</dbReference>